<evidence type="ECO:0000313" key="3">
    <source>
        <dbReference type="Proteomes" id="UP000663879"/>
    </source>
</evidence>
<dbReference type="Proteomes" id="UP000663879">
    <property type="component" value="Unassembled WGS sequence"/>
</dbReference>
<keyword evidence="3" id="KW-1185">Reference proteome</keyword>
<evidence type="ECO:0000313" key="2">
    <source>
        <dbReference type="EMBL" id="CAF1132374.1"/>
    </source>
</evidence>
<feature type="compositionally biased region" description="Acidic residues" evidence="1">
    <location>
        <begin position="39"/>
        <end position="54"/>
    </location>
</feature>
<dbReference type="EMBL" id="CAJNOC010009740">
    <property type="protein sequence ID" value="CAF1132374.1"/>
    <property type="molecule type" value="Genomic_DNA"/>
</dbReference>
<proteinExistence type="predicted"/>
<gene>
    <name evidence="2" type="ORF">OXX778_LOCUS22532</name>
</gene>
<organism evidence="2 3">
    <name type="scientific">Brachionus calyciflorus</name>
    <dbReference type="NCBI Taxonomy" id="104777"/>
    <lineage>
        <taxon>Eukaryota</taxon>
        <taxon>Metazoa</taxon>
        <taxon>Spiralia</taxon>
        <taxon>Gnathifera</taxon>
        <taxon>Rotifera</taxon>
        <taxon>Eurotatoria</taxon>
        <taxon>Monogononta</taxon>
        <taxon>Pseudotrocha</taxon>
        <taxon>Ploima</taxon>
        <taxon>Brachionidae</taxon>
        <taxon>Brachionus</taxon>
    </lineage>
</organism>
<dbReference type="AlphaFoldDB" id="A0A814RF63"/>
<name>A0A814RF63_9BILA</name>
<protein>
    <submittedName>
        <fullName evidence="2">Uncharacterized protein</fullName>
    </submittedName>
</protein>
<feature type="non-terminal residue" evidence="2">
    <location>
        <position position="1"/>
    </location>
</feature>
<evidence type="ECO:0000256" key="1">
    <source>
        <dbReference type="SAM" id="MobiDB-lite"/>
    </source>
</evidence>
<sequence length="63" mass="7054">MFGLVERGVDGKAYIEEFTLENIVLSEDEVSILSINEGENENISDLDDTEDQNDSLDGTWSSR</sequence>
<comment type="caution">
    <text evidence="2">The sequence shown here is derived from an EMBL/GenBank/DDBJ whole genome shotgun (WGS) entry which is preliminary data.</text>
</comment>
<feature type="region of interest" description="Disordered" evidence="1">
    <location>
        <begin position="39"/>
        <end position="63"/>
    </location>
</feature>
<accession>A0A814RF63</accession>
<reference evidence="2" key="1">
    <citation type="submission" date="2021-02" db="EMBL/GenBank/DDBJ databases">
        <authorList>
            <person name="Nowell W R."/>
        </authorList>
    </citation>
    <scope>NUCLEOTIDE SEQUENCE</scope>
    <source>
        <strain evidence="2">Ploen Becks lab</strain>
    </source>
</reference>